<dbReference type="Gene3D" id="3.40.1190.20">
    <property type="match status" value="1"/>
</dbReference>
<comment type="similarity">
    <text evidence="3 19">In the N-terminal section; belongs to the NnrE/AIBP family.</text>
</comment>
<dbReference type="GO" id="GO:0052856">
    <property type="term" value="F:NAD(P)HX epimerase activity"/>
    <property type="evidence" value="ECO:0007669"/>
    <property type="project" value="UniProtKB-EC"/>
</dbReference>
<dbReference type="RefSeq" id="WP_168035650.1">
    <property type="nucleotide sequence ID" value="NZ_JAATJH010000001.1"/>
</dbReference>
<comment type="catalytic activity">
    <reaction evidence="15 17 19">
        <text>(6S)-NADHX + ADP = AMP + phosphate + NADH + H(+)</text>
        <dbReference type="Rhea" id="RHEA:32223"/>
        <dbReference type="ChEBI" id="CHEBI:15378"/>
        <dbReference type="ChEBI" id="CHEBI:43474"/>
        <dbReference type="ChEBI" id="CHEBI:57945"/>
        <dbReference type="ChEBI" id="CHEBI:64074"/>
        <dbReference type="ChEBI" id="CHEBI:456215"/>
        <dbReference type="ChEBI" id="CHEBI:456216"/>
        <dbReference type="EC" id="4.2.1.136"/>
    </reaction>
</comment>
<feature type="binding site" evidence="18">
    <location>
        <position position="159"/>
    </location>
    <ligand>
        <name>(6S)-NADPHX</name>
        <dbReference type="ChEBI" id="CHEBI:64076"/>
    </ligand>
</feature>
<dbReference type="HAMAP" id="MF_01965">
    <property type="entry name" value="NADHX_dehydratase"/>
    <property type="match status" value="1"/>
</dbReference>
<comment type="function">
    <text evidence="17">Catalyzes the dehydration of the S-form of NAD(P)HX at the expense of ADP, which is converted to AMP. Together with NAD(P)HX epimerase, which catalyzes the epimerization of the S- and R-forms, the enzyme allows the repair of both epimers of NAD(P)HX, a damaged form of NAD(P)H that is a result of enzymatic or heat-dependent hydration.</text>
</comment>
<comment type="subunit">
    <text evidence="17">Homotetramer.</text>
</comment>
<evidence type="ECO:0000256" key="9">
    <source>
        <dbReference type="ARBA" id="ARBA00022958"/>
    </source>
</evidence>
<keyword evidence="9 18" id="KW-0630">Potassium</keyword>
<evidence type="ECO:0000313" key="23">
    <source>
        <dbReference type="Proteomes" id="UP000770785"/>
    </source>
</evidence>
<dbReference type="Pfam" id="PF01256">
    <property type="entry name" value="Carb_kinase"/>
    <property type="match status" value="1"/>
</dbReference>
<evidence type="ECO:0000256" key="19">
    <source>
        <dbReference type="PIRNR" id="PIRNR017184"/>
    </source>
</evidence>
<dbReference type="SUPFAM" id="SSF53613">
    <property type="entry name" value="Ribokinase-like"/>
    <property type="match status" value="1"/>
</dbReference>
<feature type="domain" description="YjeF N-terminal" evidence="21">
    <location>
        <begin position="9"/>
        <end position="215"/>
    </location>
</feature>
<dbReference type="EC" id="4.2.1.136" evidence="19"/>
<feature type="binding site" evidence="17">
    <location>
        <position position="266"/>
    </location>
    <ligand>
        <name>(6S)-NADPHX</name>
        <dbReference type="ChEBI" id="CHEBI:64076"/>
    </ligand>
</feature>
<evidence type="ECO:0000256" key="7">
    <source>
        <dbReference type="ARBA" id="ARBA00022840"/>
    </source>
</evidence>
<evidence type="ECO:0000259" key="21">
    <source>
        <dbReference type="PROSITE" id="PS51385"/>
    </source>
</evidence>
<keyword evidence="13" id="KW-0511">Multifunctional enzyme</keyword>
<evidence type="ECO:0000256" key="11">
    <source>
        <dbReference type="ARBA" id="ARBA00023235"/>
    </source>
</evidence>
<comment type="similarity">
    <text evidence="18">Belongs to the NnrE/AIBP family.</text>
</comment>
<dbReference type="InterPro" id="IPR029056">
    <property type="entry name" value="Ribokinase-like"/>
</dbReference>
<keyword evidence="10 17" id="KW-0520">NAD</keyword>
<dbReference type="Gene3D" id="3.40.50.10260">
    <property type="entry name" value="YjeF N-terminal domain"/>
    <property type="match status" value="1"/>
</dbReference>
<dbReference type="InterPro" id="IPR036652">
    <property type="entry name" value="YjeF_N_dom_sf"/>
</dbReference>
<dbReference type="InterPro" id="IPR000631">
    <property type="entry name" value="CARKD"/>
</dbReference>
<evidence type="ECO:0000256" key="2">
    <source>
        <dbReference type="ARBA" id="ARBA00000909"/>
    </source>
</evidence>
<comment type="function">
    <text evidence="14 19">Bifunctional enzyme that catalyzes the epimerization of the S- and R-forms of NAD(P)HX and the dehydration of the S-form of NAD(P)HX at the expense of ADP, which is converted to AMP. This allows the repair of both epimers of NAD(P)HX, a damaged form of NAD(P)H that is a result of enzymatic or heat-dependent hydration.</text>
</comment>
<organism evidence="22 23">
    <name type="scientific">Neolewinella antarctica</name>
    <dbReference type="NCBI Taxonomy" id="442734"/>
    <lineage>
        <taxon>Bacteria</taxon>
        <taxon>Pseudomonadati</taxon>
        <taxon>Bacteroidota</taxon>
        <taxon>Saprospiria</taxon>
        <taxon>Saprospirales</taxon>
        <taxon>Lewinellaceae</taxon>
        <taxon>Neolewinella</taxon>
    </lineage>
</organism>
<feature type="binding site" evidence="17">
    <location>
        <position position="444"/>
    </location>
    <ligand>
        <name>AMP</name>
        <dbReference type="ChEBI" id="CHEBI:456215"/>
    </ligand>
</feature>
<comment type="function">
    <text evidence="18">Catalyzes the epimerization of the S- and R-forms of NAD(P)HX, a damaged form of NAD(P)H that is a result of enzymatic or heat-dependent hydration. This is a prerequisite for the S-specific NAD(P)H-hydrate dehydratase to allow the repair of both epimers of NAD(P)HX.</text>
</comment>
<evidence type="ECO:0000256" key="17">
    <source>
        <dbReference type="HAMAP-Rule" id="MF_01965"/>
    </source>
</evidence>
<keyword evidence="7 17" id="KW-0067">ATP-binding</keyword>
<dbReference type="InterPro" id="IPR030677">
    <property type="entry name" value="Nnr"/>
</dbReference>
<feature type="binding site" evidence="17">
    <location>
        <begin position="415"/>
        <end position="419"/>
    </location>
    <ligand>
        <name>AMP</name>
        <dbReference type="ChEBI" id="CHEBI:456215"/>
    </ligand>
</feature>
<dbReference type="PROSITE" id="PS51385">
    <property type="entry name" value="YJEF_N"/>
    <property type="match status" value="1"/>
</dbReference>
<comment type="catalytic activity">
    <reaction evidence="1 18 19">
        <text>(6R)-NADHX = (6S)-NADHX</text>
        <dbReference type="Rhea" id="RHEA:32215"/>
        <dbReference type="ChEBI" id="CHEBI:64074"/>
        <dbReference type="ChEBI" id="CHEBI:64075"/>
        <dbReference type="EC" id="5.1.99.6"/>
    </reaction>
</comment>
<dbReference type="InterPro" id="IPR004443">
    <property type="entry name" value="YjeF_N_dom"/>
</dbReference>
<evidence type="ECO:0000259" key="20">
    <source>
        <dbReference type="PROSITE" id="PS51383"/>
    </source>
</evidence>
<comment type="similarity">
    <text evidence="4 19">In the C-terminal section; belongs to the NnrD/CARKD family.</text>
</comment>
<evidence type="ECO:0000256" key="5">
    <source>
        <dbReference type="ARBA" id="ARBA00022723"/>
    </source>
</evidence>
<dbReference type="HAMAP" id="MF_01966">
    <property type="entry name" value="NADHX_epimerase"/>
    <property type="match status" value="1"/>
</dbReference>
<evidence type="ECO:0000256" key="8">
    <source>
        <dbReference type="ARBA" id="ARBA00022857"/>
    </source>
</evidence>
<feature type="domain" description="YjeF C-terminal" evidence="20">
    <location>
        <begin position="231"/>
        <end position="504"/>
    </location>
</feature>
<protein>
    <recommendedName>
        <fullName evidence="19">Bifunctional NAD(P)H-hydrate repair enzyme</fullName>
    </recommendedName>
    <alternativeName>
        <fullName evidence="19">Nicotinamide nucleotide repair protein</fullName>
    </alternativeName>
    <domain>
        <recommendedName>
            <fullName evidence="19">ADP-dependent (S)-NAD(P)H-hydrate dehydratase</fullName>
            <ecNumber evidence="19">4.2.1.136</ecNumber>
        </recommendedName>
        <alternativeName>
            <fullName evidence="19">ADP-dependent NAD(P)HX dehydratase</fullName>
        </alternativeName>
    </domain>
    <domain>
        <recommendedName>
            <fullName evidence="19">NAD(P)H-hydrate epimerase</fullName>
            <ecNumber evidence="19">5.1.99.6</ecNumber>
        </recommendedName>
    </domain>
</protein>
<evidence type="ECO:0000256" key="4">
    <source>
        <dbReference type="ARBA" id="ARBA00009524"/>
    </source>
</evidence>
<dbReference type="PANTHER" id="PTHR12592">
    <property type="entry name" value="ATP-DEPENDENT (S)-NAD(P)H-HYDRATE DEHYDRATASE FAMILY MEMBER"/>
    <property type="match status" value="1"/>
</dbReference>
<dbReference type="EC" id="5.1.99.6" evidence="19"/>
<evidence type="ECO:0000256" key="13">
    <source>
        <dbReference type="ARBA" id="ARBA00023268"/>
    </source>
</evidence>
<comment type="catalytic activity">
    <reaction evidence="16 17 19">
        <text>(6S)-NADPHX + ADP = AMP + phosphate + NADPH + H(+)</text>
        <dbReference type="Rhea" id="RHEA:32235"/>
        <dbReference type="ChEBI" id="CHEBI:15378"/>
        <dbReference type="ChEBI" id="CHEBI:43474"/>
        <dbReference type="ChEBI" id="CHEBI:57783"/>
        <dbReference type="ChEBI" id="CHEBI:64076"/>
        <dbReference type="ChEBI" id="CHEBI:456215"/>
        <dbReference type="ChEBI" id="CHEBI:456216"/>
        <dbReference type="EC" id="4.2.1.136"/>
    </reaction>
</comment>
<comment type="similarity">
    <text evidence="17">Belongs to the NnrD/CARKD family.</text>
</comment>
<sequence length="509" mass="54092">MQILSGQQLRALDEMTVHEEGITSLELMERAVTAFTGSFCKQFRPSSGPILIVCGTGNNGGDGFATARQLHRAGYNTHVVAAEFGKRSPDNQANFNAAKRLDFPFTLLRAGNPFPKPAPGVILIDALLGTGLSRPLEGYWAELIERWNETEDITRVALDVPSGLPADGPATGAVFMADHTFVLGYPKVAIFAPENAVYVGEMSLVKFKLSSVRTVLHVGPEGDIRPNQMLTEGYVATLVKKRGNSDHKGTFGHALLVAGSFGKMGAAVIAARAVLRAGAGLVTCHVPRSGYEIMQISFPEAMCTVDAHWYQTTGVGDLSQYATIGIGPGLGTEQLTAAALRDVLTRYAKPLVIDADALNLIAQSPSLFALIPKGSILTPHPKEFERLFGKTADSFARWRVQGEAAKRNELVILLKTNHTTIATPTGKIYVNTTGNPGMGTAGTGDALTGILTGLLAQGYEPATAATLGVYLHGLAGDLAAEALSQEFLLAEDVVNHVGAAYQELARVRN</sequence>
<comment type="catalytic activity">
    <reaction evidence="2 18 19">
        <text>(6R)-NADPHX = (6S)-NADPHX</text>
        <dbReference type="Rhea" id="RHEA:32227"/>
        <dbReference type="ChEBI" id="CHEBI:64076"/>
        <dbReference type="ChEBI" id="CHEBI:64077"/>
        <dbReference type="EC" id="5.1.99.6"/>
    </reaction>
</comment>
<comment type="cofactor">
    <cofactor evidence="18 19">
        <name>K(+)</name>
        <dbReference type="ChEBI" id="CHEBI:29103"/>
    </cofactor>
    <text evidence="18 19">Binds 1 potassium ion per subunit.</text>
</comment>
<dbReference type="CDD" id="cd01171">
    <property type="entry name" value="YXKO-related"/>
    <property type="match status" value="1"/>
</dbReference>
<feature type="binding site" evidence="17">
    <location>
        <position position="329"/>
    </location>
    <ligand>
        <name>(6S)-NADPHX</name>
        <dbReference type="ChEBI" id="CHEBI:64076"/>
    </ligand>
</feature>
<feature type="binding site" evidence="18">
    <location>
        <position position="162"/>
    </location>
    <ligand>
        <name>K(+)</name>
        <dbReference type="ChEBI" id="CHEBI:29103"/>
    </ligand>
</feature>
<evidence type="ECO:0000256" key="16">
    <source>
        <dbReference type="ARBA" id="ARBA00049209"/>
    </source>
</evidence>
<name>A0ABX0X6T9_9BACT</name>
<reference evidence="22 23" key="1">
    <citation type="submission" date="2020-03" db="EMBL/GenBank/DDBJ databases">
        <title>Genomic Encyclopedia of Type Strains, Phase IV (KMG-IV): sequencing the most valuable type-strain genomes for metagenomic binning, comparative biology and taxonomic classification.</title>
        <authorList>
            <person name="Goeker M."/>
        </authorList>
    </citation>
    <scope>NUCLEOTIDE SEQUENCE [LARGE SCALE GENOMIC DNA]</scope>
    <source>
        <strain evidence="22 23">DSM 105096</strain>
    </source>
</reference>
<comment type="cofactor">
    <cofactor evidence="17">
        <name>Mg(2+)</name>
        <dbReference type="ChEBI" id="CHEBI:18420"/>
    </cofactor>
</comment>
<feature type="binding site" evidence="18">
    <location>
        <position position="59"/>
    </location>
    <ligand>
        <name>K(+)</name>
        <dbReference type="ChEBI" id="CHEBI:29103"/>
    </ligand>
</feature>
<dbReference type="EMBL" id="JAATJH010000001">
    <property type="protein sequence ID" value="NJC24847.1"/>
    <property type="molecule type" value="Genomic_DNA"/>
</dbReference>
<feature type="binding site" evidence="17">
    <location>
        <position position="445"/>
    </location>
    <ligand>
        <name>(6S)-NADPHX</name>
        <dbReference type="ChEBI" id="CHEBI:64076"/>
    </ligand>
</feature>
<evidence type="ECO:0000256" key="12">
    <source>
        <dbReference type="ARBA" id="ARBA00023239"/>
    </source>
</evidence>
<dbReference type="Pfam" id="PF03853">
    <property type="entry name" value="YjeF_N"/>
    <property type="match status" value="1"/>
</dbReference>
<feature type="binding site" evidence="18">
    <location>
        <position position="125"/>
    </location>
    <ligand>
        <name>K(+)</name>
        <dbReference type="ChEBI" id="CHEBI:29103"/>
    </ligand>
</feature>
<feature type="binding site" evidence="17">
    <location>
        <position position="380"/>
    </location>
    <ligand>
        <name>(6S)-NADPHX</name>
        <dbReference type="ChEBI" id="CHEBI:64076"/>
    </ligand>
</feature>
<evidence type="ECO:0000256" key="6">
    <source>
        <dbReference type="ARBA" id="ARBA00022741"/>
    </source>
</evidence>
<evidence type="ECO:0000256" key="18">
    <source>
        <dbReference type="HAMAP-Rule" id="MF_01966"/>
    </source>
</evidence>
<feature type="binding site" evidence="18">
    <location>
        <begin position="129"/>
        <end position="135"/>
    </location>
    <ligand>
        <name>(6S)-NADPHX</name>
        <dbReference type="ChEBI" id="CHEBI:64076"/>
    </ligand>
</feature>
<proteinExistence type="inferred from homology"/>
<keyword evidence="5 18" id="KW-0479">Metal-binding</keyword>
<comment type="caution">
    <text evidence="18">Lacks conserved residue(s) required for the propagation of feature annotation.</text>
</comment>
<dbReference type="NCBIfam" id="TIGR00197">
    <property type="entry name" value="yjeF_nterm"/>
    <property type="match status" value="1"/>
</dbReference>
<evidence type="ECO:0000256" key="14">
    <source>
        <dbReference type="ARBA" id="ARBA00025153"/>
    </source>
</evidence>
<keyword evidence="12 17" id="KW-0456">Lyase</keyword>
<dbReference type="SUPFAM" id="SSF64153">
    <property type="entry name" value="YjeF N-terminal domain-like"/>
    <property type="match status" value="1"/>
</dbReference>
<feature type="binding site" evidence="18">
    <location>
        <begin position="58"/>
        <end position="62"/>
    </location>
    <ligand>
        <name>(6S)-NADPHX</name>
        <dbReference type="ChEBI" id="CHEBI:64076"/>
    </ligand>
</feature>
<evidence type="ECO:0000256" key="10">
    <source>
        <dbReference type="ARBA" id="ARBA00023027"/>
    </source>
</evidence>
<evidence type="ECO:0000256" key="1">
    <source>
        <dbReference type="ARBA" id="ARBA00000013"/>
    </source>
</evidence>
<gene>
    <name evidence="18" type="primary">nnrE</name>
    <name evidence="17" type="synonym">nnrD</name>
    <name evidence="22" type="ORF">GGR27_000328</name>
</gene>
<evidence type="ECO:0000313" key="22">
    <source>
        <dbReference type="EMBL" id="NJC24847.1"/>
    </source>
</evidence>
<evidence type="ECO:0000256" key="15">
    <source>
        <dbReference type="ARBA" id="ARBA00048238"/>
    </source>
</evidence>
<keyword evidence="6 17" id="KW-0547">Nucleotide-binding</keyword>
<dbReference type="PROSITE" id="PS51383">
    <property type="entry name" value="YJEF_C_3"/>
    <property type="match status" value="1"/>
</dbReference>
<comment type="caution">
    <text evidence="22">The sequence shown here is derived from an EMBL/GenBank/DDBJ whole genome shotgun (WGS) entry which is preliminary data.</text>
</comment>
<keyword evidence="11 18" id="KW-0413">Isomerase</keyword>
<keyword evidence="8 17" id="KW-0521">NADP</keyword>
<accession>A0ABX0X6T9</accession>
<keyword evidence="23" id="KW-1185">Reference proteome</keyword>
<evidence type="ECO:0000256" key="3">
    <source>
        <dbReference type="ARBA" id="ARBA00006001"/>
    </source>
</evidence>
<dbReference type="Proteomes" id="UP000770785">
    <property type="component" value="Unassembled WGS sequence"/>
</dbReference>
<dbReference type="PANTHER" id="PTHR12592:SF0">
    <property type="entry name" value="ATP-DEPENDENT (S)-NAD(P)H-HYDRATE DEHYDRATASE"/>
    <property type="match status" value="1"/>
</dbReference>
<dbReference type="NCBIfam" id="TIGR00196">
    <property type="entry name" value="yjeF_cterm"/>
    <property type="match status" value="1"/>
</dbReference>
<dbReference type="PIRSF" id="PIRSF017184">
    <property type="entry name" value="Nnr"/>
    <property type="match status" value="1"/>
</dbReference>